<evidence type="ECO:0000313" key="2">
    <source>
        <dbReference type="EMBL" id="KAG7512363.1"/>
    </source>
</evidence>
<evidence type="ECO:0000313" key="3">
    <source>
        <dbReference type="Proteomes" id="UP000693946"/>
    </source>
</evidence>
<dbReference type="EMBL" id="JAGKHQ010000007">
    <property type="protein sequence ID" value="KAG7512363.1"/>
    <property type="molecule type" value="Genomic_DNA"/>
</dbReference>
<comment type="caution">
    <text evidence="2">The sequence shown here is derived from an EMBL/GenBank/DDBJ whole genome shotgun (WGS) entry which is preliminary data.</text>
</comment>
<protein>
    <submittedName>
        <fullName evidence="2">Uncharacterized protein</fullName>
    </submittedName>
</protein>
<sequence>MNSGNSKDFLLTLSFPGYLKEPYYYFQPFAFGNFSVLSVLLWELAEQKRCHLQGKRRGVVVGELARVVLKLEGEWSSLAVVAARVSQV</sequence>
<reference evidence="2 3" key="1">
    <citation type="journal article" date="2021" name="Sci. Rep.">
        <title>Chromosome anchoring in Senegalese sole (Solea senegalensis) reveals sex-associated markers and genome rearrangements in flatfish.</title>
        <authorList>
            <person name="Guerrero-Cozar I."/>
            <person name="Gomez-Garrido J."/>
            <person name="Berbel C."/>
            <person name="Martinez-Blanch J.F."/>
            <person name="Alioto T."/>
            <person name="Claros M.G."/>
            <person name="Gagnaire P.A."/>
            <person name="Manchado M."/>
        </authorList>
    </citation>
    <scope>NUCLEOTIDE SEQUENCE [LARGE SCALE GENOMIC DNA]</scope>
    <source>
        <strain evidence="2">Sse05_10M</strain>
    </source>
</reference>
<keyword evidence="3" id="KW-1185">Reference proteome</keyword>
<dbReference type="Proteomes" id="UP000693946">
    <property type="component" value="Linkage Group LG15"/>
</dbReference>
<evidence type="ECO:0000256" key="1">
    <source>
        <dbReference type="SAM" id="Phobius"/>
    </source>
</evidence>
<organism evidence="2 3">
    <name type="scientific">Solea senegalensis</name>
    <name type="common">Senegalese sole</name>
    <dbReference type="NCBI Taxonomy" id="28829"/>
    <lineage>
        <taxon>Eukaryota</taxon>
        <taxon>Metazoa</taxon>
        <taxon>Chordata</taxon>
        <taxon>Craniata</taxon>
        <taxon>Vertebrata</taxon>
        <taxon>Euteleostomi</taxon>
        <taxon>Actinopterygii</taxon>
        <taxon>Neopterygii</taxon>
        <taxon>Teleostei</taxon>
        <taxon>Neoteleostei</taxon>
        <taxon>Acanthomorphata</taxon>
        <taxon>Carangaria</taxon>
        <taxon>Pleuronectiformes</taxon>
        <taxon>Pleuronectoidei</taxon>
        <taxon>Soleidae</taxon>
        <taxon>Solea</taxon>
    </lineage>
</organism>
<keyword evidence="1" id="KW-0812">Transmembrane</keyword>
<keyword evidence="1" id="KW-0472">Membrane</keyword>
<proteinExistence type="predicted"/>
<name>A0AAV6S4P8_SOLSE</name>
<accession>A0AAV6S4P8</accession>
<gene>
    <name evidence="2" type="ORF">JOB18_027220</name>
</gene>
<feature type="transmembrane region" description="Helical" evidence="1">
    <location>
        <begin position="23"/>
        <end position="45"/>
    </location>
</feature>
<keyword evidence="1" id="KW-1133">Transmembrane helix</keyword>
<dbReference type="AlphaFoldDB" id="A0AAV6S4P8"/>